<dbReference type="PANTHER" id="PTHR46663">
    <property type="entry name" value="DIGUANYLATE CYCLASE DGCT-RELATED"/>
    <property type="match status" value="1"/>
</dbReference>
<evidence type="ECO:0000259" key="6">
    <source>
        <dbReference type="PROSITE" id="PS50839"/>
    </source>
</evidence>
<dbReference type="Gene3D" id="3.30.450.350">
    <property type="entry name" value="CHASE domain"/>
    <property type="match status" value="1"/>
</dbReference>
<comment type="subcellular location">
    <subcellularLocation>
        <location evidence="1">Membrane</location>
    </subcellularLocation>
</comment>
<organism evidence="8 9">
    <name type="scientific">Roseibium aquae</name>
    <dbReference type="NCBI Taxonomy" id="1323746"/>
    <lineage>
        <taxon>Bacteria</taxon>
        <taxon>Pseudomonadati</taxon>
        <taxon>Pseudomonadota</taxon>
        <taxon>Alphaproteobacteria</taxon>
        <taxon>Hyphomicrobiales</taxon>
        <taxon>Stappiaceae</taxon>
        <taxon>Roseibium</taxon>
    </lineage>
</organism>
<dbReference type="Pfam" id="PF00990">
    <property type="entry name" value="GGDEF"/>
    <property type="match status" value="1"/>
</dbReference>
<reference evidence="8" key="1">
    <citation type="journal article" date="2014" name="Int. J. Syst. Evol. Microbiol.">
        <title>Complete genome sequence of Corynebacterium casei LMG S-19264T (=DSM 44701T), isolated from a smear-ripened cheese.</title>
        <authorList>
            <consortium name="US DOE Joint Genome Institute (JGI-PGF)"/>
            <person name="Walter F."/>
            <person name="Albersmeier A."/>
            <person name="Kalinowski J."/>
            <person name="Ruckert C."/>
        </authorList>
    </citation>
    <scope>NUCLEOTIDE SEQUENCE</scope>
    <source>
        <strain evidence="8">CGMCC 1.12426</strain>
    </source>
</reference>
<dbReference type="InterPro" id="IPR052163">
    <property type="entry name" value="DGC-Regulatory_Protein"/>
</dbReference>
<dbReference type="InterPro" id="IPR043128">
    <property type="entry name" value="Rev_trsase/Diguanyl_cyclase"/>
</dbReference>
<comment type="caution">
    <text evidence="8">The sequence shown here is derived from an EMBL/GenBank/DDBJ whole genome shotgun (WGS) entry which is preliminary data.</text>
</comment>
<accession>A0A916TKI2</accession>
<dbReference type="SMART" id="SM00267">
    <property type="entry name" value="GGDEF"/>
    <property type="match status" value="1"/>
</dbReference>
<dbReference type="GO" id="GO:0003824">
    <property type="term" value="F:catalytic activity"/>
    <property type="evidence" value="ECO:0007669"/>
    <property type="project" value="UniProtKB-ARBA"/>
</dbReference>
<dbReference type="AlphaFoldDB" id="A0A916TKI2"/>
<evidence type="ECO:0000256" key="4">
    <source>
        <dbReference type="ARBA" id="ARBA00023136"/>
    </source>
</evidence>
<sequence length="469" mass="51424">MLSNGNAFWVSAAVGFAFFLSGILITFYVSEILKETNIQRQKQDALAVIAEARAQLEGEVGKIFALGRGIRSHINVHPERELSQQKLSEAATDLIQGNPALRVIGIAPDNIIETVFPLEENRAAIGFDYRTSSEQWPSVHEAMIRRSEIMSGPYNLVQGGRALIARIPVYPSDYPGQPLAERRYWGVVSVVIDEDNLMKSAGLSERMGKYRLAIGAYAVGSDVPRFVYGDPYVLRPDAVSLPLYLPTSLGWELMSYPIDGWRTVTFDVWATRMAGGLISALFAGMALLLVLEMIRIRAMALQDSLTGLANRRLLEDRMSQLAAMSERSGRGFDIFYIDLNGFKPINDSFGHSVGDLVLIEIGQRLRQQTREMDTVARVGGDEFIVLTPGGMSGSERSHFAERLARKVSEPFLCGEAKVSVAASIGSASFPEDAATVEDLMRVADSRMYVHKEADRPVPSGLSPAASLSG</sequence>
<dbReference type="Pfam" id="PF03924">
    <property type="entry name" value="CHASE"/>
    <property type="match status" value="1"/>
</dbReference>
<dbReference type="InterPro" id="IPR000160">
    <property type="entry name" value="GGDEF_dom"/>
</dbReference>
<evidence type="ECO:0000313" key="9">
    <source>
        <dbReference type="Proteomes" id="UP000605148"/>
    </source>
</evidence>
<dbReference type="PROSITE" id="PS50887">
    <property type="entry name" value="GGDEF"/>
    <property type="match status" value="1"/>
</dbReference>
<dbReference type="Proteomes" id="UP000605148">
    <property type="component" value="Unassembled WGS sequence"/>
</dbReference>
<evidence type="ECO:0000313" key="8">
    <source>
        <dbReference type="EMBL" id="GGB47823.1"/>
    </source>
</evidence>
<evidence type="ECO:0000259" key="7">
    <source>
        <dbReference type="PROSITE" id="PS50887"/>
    </source>
</evidence>
<evidence type="ECO:0000256" key="3">
    <source>
        <dbReference type="ARBA" id="ARBA00022989"/>
    </source>
</evidence>
<dbReference type="PANTHER" id="PTHR46663:SF2">
    <property type="entry name" value="GGDEF DOMAIN-CONTAINING PROTEIN"/>
    <property type="match status" value="1"/>
</dbReference>
<dbReference type="InterPro" id="IPR029787">
    <property type="entry name" value="Nucleotide_cyclase"/>
</dbReference>
<dbReference type="InterPro" id="IPR006189">
    <property type="entry name" value="CHASE_dom"/>
</dbReference>
<evidence type="ECO:0000256" key="2">
    <source>
        <dbReference type="ARBA" id="ARBA00022692"/>
    </source>
</evidence>
<dbReference type="Gene3D" id="3.30.70.270">
    <property type="match status" value="1"/>
</dbReference>
<dbReference type="PROSITE" id="PS50839">
    <property type="entry name" value="CHASE"/>
    <property type="match status" value="1"/>
</dbReference>
<dbReference type="SMART" id="SM01079">
    <property type="entry name" value="CHASE"/>
    <property type="match status" value="1"/>
</dbReference>
<feature type="transmembrane region" description="Helical" evidence="5">
    <location>
        <begin position="269"/>
        <end position="291"/>
    </location>
</feature>
<keyword evidence="3 5" id="KW-1133">Transmembrane helix</keyword>
<evidence type="ECO:0000256" key="5">
    <source>
        <dbReference type="SAM" id="Phobius"/>
    </source>
</evidence>
<gene>
    <name evidence="8" type="ORF">GCM10011316_19950</name>
</gene>
<protein>
    <submittedName>
        <fullName evidence="8">Sensor domain-containing diguanylate cyclase</fullName>
    </submittedName>
</protein>
<dbReference type="NCBIfam" id="TIGR00254">
    <property type="entry name" value="GGDEF"/>
    <property type="match status" value="1"/>
</dbReference>
<dbReference type="SUPFAM" id="SSF55073">
    <property type="entry name" value="Nucleotide cyclase"/>
    <property type="match status" value="1"/>
</dbReference>
<feature type="domain" description="CHASE" evidence="6">
    <location>
        <begin position="111"/>
        <end position="205"/>
    </location>
</feature>
<proteinExistence type="predicted"/>
<dbReference type="CDD" id="cd01949">
    <property type="entry name" value="GGDEF"/>
    <property type="match status" value="1"/>
</dbReference>
<dbReference type="InterPro" id="IPR042240">
    <property type="entry name" value="CHASE_sf"/>
</dbReference>
<keyword evidence="2 5" id="KW-0812">Transmembrane</keyword>
<evidence type="ECO:0000256" key="1">
    <source>
        <dbReference type="ARBA" id="ARBA00004370"/>
    </source>
</evidence>
<dbReference type="GO" id="GO:0016020">
    <property type="term" value="C:membrane"/>
    <property type="evidence" value="ECO:0007669"/>
    <property type="project" value="UniProtKB-SubCell"/>
</dbReference>
<name>A0A916TKI2_9HYPH</name>
<dbReference type="GO" id="GO:0007165">
    <property type="term" value="P:signal transduction"/>
    <property type="evidence" value="ECO:0007669"/>
    <property type="project" value="UniProtKB-ARBA"/>
</dbReference>
<keyword evidence="9" id="KW-1185">Reference proteome</keyword>
<keyword evidence="4 5" id="KW-0472">Membrane</keyword>
<reference evidence="8" key="2">
    <citation type="submission" date="2020-09" db="EMBL/GenBank/DDBJ databases">
        <authorList>
            <person name="Sun Q."/>
            <person name="Zhou Y."/>
        </authorList>
    </citation>
    <scope>NUCLEOTIDE SEQUENCE</scope>
    <source>
        <strain evidence="8">CGMCC 1.12426</strain>
    </source>
</reference>
<dbReference type="EMBL" id="BMFA01000005">
    <property type="protein sequence ID" value="GGB47823.1"/>
    <property type="molecule type" value="Genomic_DNA"/>
</dbReference>
<feature type="transmembrane region" description="Helical" evidence="5">
    <location>
        <begin position="7"/>
        <end position="29"/>
    </location>
</feature>
<feature type="domain" description="GGDEF" evidence="7">
    <location>
        <begin position="330"/>
        <end position="463"/>
    </location>
</feature>